<dbReference type="InterPro" id="IPR058240">
    <property type="entry name" value="rSAM_sf"/>
</dbReference>
<dbReference type="Proteomes" id="UP000231021">
    <property type="component" value="Unassembled WGS sequence"/>
</dbReference>
<gene>
    <name evidence="15" type="ORF">COW98_01890</name>
</gene>
<dbReference type="InterPro" id="IPR020612">
    <property type="entry name" value="Methylthiotransferase_CS"/>
</dbReference>
<dbReference type="Gene3D" id="3.40.50.12160">
    <property type="entry name" value="Methylthiotransferase, N-terminal domain"/>
    <property type="match status" value="1"/>
</dbReference>
<comment type="caution">
    <text evidence="15">The sequence shown here is derived from an EMBL/GenBank/DDBJ whole genome shotgun (WGS) entry which is preliminary data.</text>
</comment>
<evidence type="ECO:0000256" key="5">
    <source>
        <dbReference type="ARBA" id="ARBA00022679"/>
    </source>
</evidence>
<reference evidence="15 16" key="1">
    <citation type="submission" date="2017-09" db="EMBL/GenBank/DDBJ databases">
        <title>Depth-based differentiation of microbial function through sediment-hosted aquifers and enrichment of novel symbionts in the deep terrestrial subsurface.</title>
        <authorList>
            <person name="Probst A.J."/>
            <person name="Ladd B."/>
            <person name="Jarett J.K."/>
            <person name="Geller-Mcgrath D.E."/>
            <person name="Sieber C.M."/>
            <person name="Emerson J.B."/>
            <person name="Anantharaman K."/>
            <person name="Thomas B.C."/>
            <person name="Malmstrom R."/>
            <person name="Stieglmeier M."/>
            <person name="Klingl A."/>
            <person name="Woyke T."/>
            <person name="Ryan C.M."/>
            <person name="Banfield J.F."/>
        </authorList>
    </citation>
    <scope>NUCLEOTIDE SEQUENCE [LARGE SCALE GENOMIC DNA]</scope>
    <source>
        <strain evidence="15">CG22_combo_CG10-13_8_21_14_all_35_9</strain>
    </source>
</reference>
<dbReference type="InterPro" id="IPR013848">
    <property type="entry name" value="Methylthiotransferase_N"/>
</dbReference>
<evidence type="ECO:0000259" key="12">
    <source>
        <dbReference type="PROSITE" id="PS50926"/>
    </source>
</evidence>
<evidence type="ECO:0000256" key="2">
    <source>
        <dbReference type="ARBA" id="ARBA00002399"/>
    </source>
</evidence>
<evidence type="ECO:0000256" key="1">
    <source>
        <dbReference type="ARBA" id="ARBA00001966"/>
    </source>
</evidence>
<dbReference type="InterPro" id="IPR007197">
    <property type="entry name" value="rSAM"/>
</dbReference>
<dbReference type="PROSITE" id="PS50926">
    <property type="entry name" value="TRAM"/>
    <property type="match status" value="1"/>
</dbReference>
<dbReference type="CDD" id="cd01335">
    <property type="entry name" value="Radical_SAM"/>
    <property type="match status" value="1"/>
</dbReference>
<dbReference type="InterPro" id="IPR002792">
    <property type="entry name" value="TRAM_dom"/>
</dbReference>
<proteinExistence type="predicted"/>
<dbReference type="PROSITE" id="PS51918">
    <property type="entry name" value="RADICAL_SAM"/>
    <property type="match status" value="1"/>
</dbReference>
<keyword evidence="5" id="KW-0808">Transferase</keyword>
<keyword evidence="4" id="KW-0004">4Fe-4S</keyword>
<feature type="domain" description="Radical SAM core" evidence="14">
    <location>
        <begin position="134"/>
        <end position="367"/>
    </location>
</feature>
<evidence type="ECO:0000256" key="11">
    <source>
        <dbReference type="ARBA" id="ARBA00051661"/>
    </source>
</evidence>
<dbReference type="SUPFAM" id="SSF102114">
    <property type="entry name" value="Radical SAM enzymes"/>
    <property type="match status" value="1"/>
</dbReference>
<dbReference type="InterPro" id="IPR005839">
    <property type="entry name" value="Methylthiotransferase"/>
</dbReference>
<name>A0A2H0BYZ6_9BACT</name>
<keyword evidence="8" id="KW-0408">Iron</keyword>
<dbReference type="GO" id="GO:0051539">
    <property type="term" value="F:4 iron, 4 sulfur cluster binding"/>
    <property type="evidence" value="ECO:0007669"/>
    <property type="project" value="UniProtKB-KW"/>
</dbReference>
<dbReference type="AlphaFoldDB" id="A0A2H0BYZ6"/>
<evidence type="ECO:0000256" key="3">
    <source>
        <dbReference type="ARBA" id="ARBA00013273"/>
    </source>
</evidence>
<evidence type="ECO:0000256" key="9">
    <source>
        <dbReference type="ARBA" id="ARBA00023014"/>
    </source>
</evidence>
<evidence type="ECO:0000256" key="6">
    <source>
        <dbReference type="ARBA" id="ARBA00022691"/>
    </source>
</evidence>
<keyword evidence="9" id="KW-0411">Iron-sulfur</keyword>
<dbReference type="SMART" id="SM00729">
    <property type="entry name" value="Elp3"/>
    <property type="match status" value="1"/>
</dbReference>
<dbReference type="Pfam" id="PF00919">
    <property type="entry name" value="UPF0004"/>
    <property type="match status" value="1"/>
</dbReference>
<dbReference type="GO" id="GO:0046872">
    <property type="term" value="F:metal ion binding"/>
    <property type="evidence" value="ECO:0007669"/>
    <property type="project" value="UniProtKB-KW"/>
</dbReference>
<evidence type="ECO:0000259" key="14">
    <source>
        <dbReference type="PROSITE" id="PS51918"/>
    </source>
</evidence>
<dbReference type="GO" id="GO:0035598">
    <property type="term" value="F:tRNA (N(6)-L-threonylcarbamoyladenosine(37)-C(2))-methylthiotransferase activity"/>
    <property type="evidence" value="ECO:0007669"/>
    <property type="project" value="UniProtKB-EC"/>
</dbReference>
<dbReference type="Gene3D" id="3.80.30.20">
    <property type="entry name" value="tm_1862 like domain"/>
    <property type="match status" value="1"/>
</dbReference>
<dbReference type="PANTHER" id="PTHR11918:SF45">
    <property type="entry name" value="THREONYLCARBAMOYLADENOSINE TRNA METHYLTHIOTRANSFERASE"/>
    <property type="match status" value="1"/>
</dbReference>
<dbReference type="Pfam" id="PF04055">
    <property type="entry name" value="Radical_SAM"/>
    <property type="match status" value="1"/>
</dbReference>
<evidence type="ECO:0000313" key="16">
    <source>
        <dbReference type="Proteomes" id="UP000231021"/>
    </source>
</evidence>
<comment type="catalytic activity">
    <reaction evidence="11">
        <text>N(6)-L-threonylcarbamoyladenosine(37) in tRNA + (sulfur carrier)-SH + AH2 + 2 S-adenosyl-L-methionine = 2-methylsulfanyl-N(6)-L-threonylcarbamoyladenosine(37) in tRNA + (sulfur carrier)-H + 5'-deoxyadenosine + L-methionine + A + S-adenosyl-L-homocysteine + 2 H(+)</text>
        <dbReference type="Rhea" id="RHEA:37075"/>
        <dbReference type="Rhea" id="RHEA-COMP:10163"/>
        <dbReference type="Rhea" id="RHEA-COMP:11092"/>
        <dbReference type="Rhea" id="RHEA-COMP:14737"/>
        <dbReference type="Rhea" id="RHEA-COMP:14739"/>
        <dbReference type="ChEBI" id="CHEBI:13193"/>
        <dbReference type="ChEBI" id="CHEBI:15378"/>
        <dbReference type="ChEBI" id="CHEBI:17319"/>
        <dbReference type="ChEBI" id="CHEBI:17499"/>
        <dbReference type="ChEBI" id="CHEBI:29917"/>
        <dbReference type="ChEBI" id="CHEBI:57844"/>
        <dbReference type="ChEBI" id="CHEBI:57856"/>
        <dbReference type="ChEBI" id="CHEBI:59789"/>
        <dbReference type="ChEBI" id="CHEBI:64428"/>
        <dbReference type="ChEBI" id="CHEBI:74418"/>
        <dbReference type="ChEBI" id="CHEBI:74420"/>
        <dbReference type="EC" id="2.8.4.5"/>
    </reaction>
</comment>
<evidence type="ECO:0000259" key="13">
    <source>
        <dbReference type="PROSITE" id="PS51449"/>
    </source>
</evidence>
<dbReference type="PROSITE" id="PS01278">
    <property type="entry name" value="MTTASE_RADICAL"/>
    <property type="match status" value="1"/>
</dbReference>
<comment type="function">
    <text evidence="2">Catalyzes the methylthiolation of N6-threonylcarbamoyladenosine (t(6)A), leading to the formation of 2-methylthio-N6-threonylcarbamoyladenosine (ms(2)t(6)A) at position 37 in tRNAs that read codons beginning with adenine.</text>
</comment>
<keyword evidence="7" id="KW-0479">Metal-binding</keyword>
<dbReference type="EMBL" id="PCTB01000037">
    <property type="protein sequence ID" value="PIP62844.1"/>
    <property type="molecule type" value="Genomic_DNA"/>
</dbReference>
<dbReference type="InterPro" id="IPR023404">
    <property type="entry name" value="rSAM_horseshoe"/>
</dbReference>
<sequence length="430" mass="50420">MMNKTFYSYSFGCRINEAEKEEIDRQMCLKGYKFAKNKPDIFIINSCAVTNKAEREVRQLVYQTRRRLPKTKIVVTGCAATYWQKNKLYQDLPINLLINNQNKEFITKIIKNRLSYQPSLDRSGRERVVGTSKFLDSGRILIKIQDGCQRFCSYCIVPYLRGQPKSERIKNLELRIKNYEGKINEVILTAINTEAFGYDTGEKFIDLLKTVIDKTNIPRVSLGSLHPWSINNDFFHFYKEYLPKNRLVNFFHIPIQSGSNKVLNLMKRGYTKEEIMDKVQSINRLNNFSFIATDIIVGFLEETNKDFEETYNFLKESPISKFHIFRFSKRLNTAAYYMAKKLKEPTASVKIKRAKALGELSLKKYYEFLQKNVGRTSFVLLLQKTFNDFREGLLDNQLPIFVKTESKQPTRLIEAKIVEFKNDRLFGRII</sequence>
<dbReference type="SFLD" id="SFLDG01082">
    <property type="entry name" value="B12-binding_domain_containing"/>
    <property type="match status" value="1"/>
</dbReference>
<dbReference type="InterPro" id="IPR038135">
    <property type="entry name" value="Methylthiotransferase_N_sf"/>
</dbReference>
<dbReference type="PANTHER" id="PTHR11918">
    <property type="entry name" value="RADICAL SAM PROTEINS"/>
    <property type="match status" value="1"/>
</dbReference>
<feature type="domain" description="TRAM" evidence="12">
    <location>
        <begin position="370"/>
        <end position="430"/>
    </location>
</feature>
<organism evidence="15 16">
    <name type="scientific">Candidatus Roizmanbacteria bacterium CG22_combo_CG10-13_8_21_14_all_35_9</name>
    <dbReference type="NCBI Taxonomy" id="1974861"/>
    <lineage>
        <taxon>Bacteria</taxon>
        <taxon>Candidatus Roizmaniibacteriota</taxon>
    </lineage>
</organism>
<evidence type="ECO:0000313" key="15">
    <source>
        <dbReference type="EMBL" id="PIP62844.1"/>
    </source>
</evidence>
<dbReference type="NCBIfam" id="TIGR00089">
    <property type="entry name" value="MiaB/RimO family radical SAM methylthiotransferase"/>
    <property type="match status" value="1"/>
</dbReference>
<dbReference type="SFLD" id="SFLDS00029">
    <property type="entry name" value="Radical_SAM"/>
    <property type="match status" value="1"/>
</dbReference>
<evidence type="ECO:0000256" key="4">
    <source>
        <dbReference type="ARBA" id="ARBA00022485"/>
    </source>
</evidence>
<evidence type="ECO:0000256" key="8">
    <source>
        <dbReference type="ARBA" id="ARBA00023004"/>
    </source>
</evidence>
<feature type="domain" description="MTTase N-terminal" evidence="13">
    <location>
        <begin position="4"/>
        <end position="115"/>
    </location>
</feature>
<dbReference type="EC" id="2.8.4.5" evidence="3"/>
<evidence type="ECO:0000256" key="10">
    <source>
        <dbReference type="ARBA" id="ARBA00031213"/>
    </source>
</evidence>
<dbReference type="InterPro" id="IPR006638">
    <property type="entry name" value="Elp3/MiaA/NifB-like_rSAM"/>
</dbReference>
<protein>
    <recommendedName>
        <fullName evidence="3">tRNA (N(6)-L-threonylcarbamoyladenosine(37)-C(2))-methylthiotransferase</fullName>
        <ecNumber evidence="3">2.8.4.5</ecNumber>
    </recommendedName>
    <alternativeName>
        <fullName evidence="10">tRNA-t(6)A37 methylthiotransferase</fullName>
    </alternativeName>
</protein>
<comment type="cofactor">
    <cofactor evidence="1">
        <name>[4Fe-4S] cluster</name>
        <dbReference type="ChEBI" id="CHEBI:49883"/>
    </cofactor>
</comment>
<dbReference type="PROSITE" id="PS51449">
    <property type="entry name" value="MTTASE_N"/>
    <property type="match status" value="1"/>
</dbReference>
<keyword evidence="6" id="KW-0949">S-adenosyl-L-methionine</keyword>
<accession>A0A2H0BYZ6</accession>
<evidence type="ECO:0000256" key="7">
    <source>
        <dbReference type="ARBA" id="ARBA00022723"/>
    </source>
</evidence>